<dbReference type="EMBL" id="AGZG01000114">
    <property type="protein sequence ID" value="EKB62321.1"/>
    <property type="molecule type" value="Genomic_DNA"/>
</dbReference>
<dbReference type="PATRIC" id="fig|883092.3.peg.2320"/>
<gene>
    <name evidence="1" type="ORF">HMPREF9249_02335</name>
</gene>
<sequence>MSQEQFRVSLIKDAILALRLNSLREGDYVAGSNQIFDKNEPTEDGFHGLKAQIITIKNGYSLLAQGYNLDNPNLKPKISEMMKAYRQRVLNIYKSATVKEVICKLQRNYDFVAPYNE</sequence>
<proteinExistence type="predicted"/>
<protein>
    <submittedName>
        <fullName evidence="1">Uncharacterized protein</fullName>
    </submittedName>
</protein>
<name>K1M4J5_9LACO</name>
<accession>K1M4J5</accession>
<dbReference type="Proteomes" id="UP000004722">
    <property type="component" value="Unassembled WGS sequence"/>
</dbReference>
<comment type="caution">
    <text evidence="1">The sequence shown here is derived from an EMBL/GenBank/DDBJ whole genome shotgun (WGS) entry which is preliminary data.</text>
</comment>
<evidence type="ECO:0000313" key="2">
    <source>
        <dbReference type="Proteomes" id="UP000004722"/>
    </source>
</evidence>
<reference evidence="1 2" key="1">
    <citation type="submission" date="2012-07" db="EMBL/GenBank/DDBJ databases">
        <title>The Genome Sequence of Lactobacillus crispatus FB077-07.</title>
        <authorList>
            <consortium name="The Broad Institute Genome Sequencing Platform"/>
            <person name="Earl A."/>
            <person name="Ward D."/>
            <person name="Feldgarden M."/>
            <person name="Gevers D."/>
            <person name="Saerens B."/>
            <person name="Vaneechoutte M."/>
            <person name="Walker B."/>
            <person name="Young S.K."/>
            <person name="Zeng Q."/>
            <person name="Gargeya S."/>
            <person name="Fitzgerald M."/>
            <person name="Haas B."/>
            <person name="Abouelleil A."/>
            <person name="Alvarado L."/>
            <person name="Arachchi H.M."/>
            <person name="Berlin A.M."/>
            <person name="Chapman S.B."/>
            <person name="Goldberg J."/>
            <person name="Griggs A."/>
            <person name="Gujja S."/>
            <person name="Hansen M."/>
            <person name="Howarth C."/>
            <person name="Imamovic A."/>
            <person name="Larimer J."/>
            <person name="McCowen C."/>
            <person name="Montmayeur A."/>
            <person name="Murphy C."/>
            <person name="Neiman D."/>
            <person name="Pearson M."/>
            <person name="Priest M."/>
            <person name="Roberts A."/>
            <person name="Saif S."/>
            <person name="Shea T."/>
            <person name="Sisk P."/>
            <person name="Sykes S."/>
            <person name="Wortman J."/>
            <person name="Nusbaum C."/>
            <person name="Birren B."/>
        </authorList>
    </citation>
    <scope>NUCLEOTIDE SEQUENCE [LARGE SCALE GENOMIC DNA]</scope>
    <source>
        <strain evidence="1 2">FB077-07</strain>
    </source>
</reference>
<dbReference type="RefSeq" id="WP_005729810.1">
    <property type="nucleotide sequence ID" value="NZ_JH932275.1"/>
</dbReference>
<dbReference type="AlphaFoldDB" id="K1M4J5"/>
<evidence type="ECO:0000313" key="1">
    <source>
        <dbReference type="EMBL" id="EKB62321.1"/>
    </source>
</evidence>
<dbReference type="HOGENOM" id="CLU_2081796_0_0_9"/>
<organism evidence="1 2">
    <name type="scientific">Lactobacillus crispatus FB077-07</name>
    <dbReference type="NCBI Taxonomy" id="883092"/>
    <lineage>
        <taxon>Bacteria</taxon>
        <taxon>Bacillati</taxon>
        <taxon>Bacillota</taxon>
        <taxon>Bacilli</taxon>
        <taxon>Lactobacillales</taxon>
        <taxon>Lactobacillaceae</taxon>
        <taxon>Lactobacillus</taxon>
    </lineage>
</organism>